<dbReference type="EMBL" id="JAABOE010000010">
    <property type="protein sequence ID" value="KAF3188650.1"/>
    <property type="molecule type" value="Genomic_DNA"/>
</dbReference>
<dbReference type="AlphaFoldDB" id="A0A7C8U8Y2"/>
<protein>
    <submittedName>
        <fullName evidence="2">Uncharacterized protein</fullName>
    </submittedName>
</protein>
<feature type="compositionally biased region" description="Basic and acidic residues" evidence="1">
    <location>
        <begin position="186"/>
        <end position="199"/>
    </location>
</feature>
<dbReference type="Proteomes" id="UP000479691">
    <property type="component" value="Unassembled WGS sequence"/>
</dbReference>
<accession>A0A7C8U8Y2</accession>
<feature type="compositionally biased region" description="Basic residues" evidence="1">
    <location>
        <begin position="147"/>
        <end position="166"/>
    </location>
</feature>
<name>A0A7C8U8Y2_ORBOL</name>
<proteinExistence type="predicted"/>
<gene>
    <name evidence="2" type="ORF">TWF788_000395</name>
</gene>
<feature type="compositionally biased region" description="Basic and acidic residues" evidence="1">
    <location>
        <begin position="118"/>
        <end position="136"/>
    </location>
</feature>
<feature type="region of interest" description="Disordered" evidence="1">
    <location>
        <begin position="98"/>
        <end position="199"/>
    </location>
</feature>
<feature type="compositionally biased region" description="Acidic residues" evidence="1">
    <location>
        <begin position="98"/>
        <end position="117"/>
    </location>
</feature>
<reference evidence="2 3" key="1">
    <citation type="submission" date="2019-06" db="EMBL/GenBank/DDBJ databases">
        <authorList>
            <person name="Palmer J.M."/>
        </authorList>
    </citation>
    <scope>NUCLEOTIDE SEQUENCE [LARGE SCALE GENOMIC DNA]</scope>
    <source>
        <strain evidence="2 3">TWF788</strain>
    </source>
</reference>
<comment type="caution">
    <text evidence="2">The sequence shown here is derived from an EMBL/GenBank/DDBJ whole genome shotgun (WGS) entry which is preliminary data.</text>
</comment>
<evidence type="ECO:0000313" key="2">
    <source>
        <dbReference type="EMBL" id="KAF3188650.1"/>
    </source>
</evidence>
<organism evidence="2 3">
    <name type="scientific">Orbilia oligospora</name>
    <name type="common">Nematode-trapping fungus</name>
    <name type="synonym">Arthrobotrys oligospora</name>
    <dbReference type="NCBI Taxonomy" id="2813651"/>
    <lineage>
        <taxon>Eukaryota</taxon>
        <taxon>Fungi</taxon>
        <taxon>Dikarya</taxon>
        <taxon>Ascomycota</taxon>
        <taxon>Pezizomycotina</taxon>
        <taxon>Orbiliomycetes</taxon>
        <taxon>Orbiliales</taxon>
        <taxon>Orbiliaceae</taxon>
        <taxon>Orbilia</taxon>
    </lineage>
</organism>
<evidence type="ECO:0000256" key="1">
    <source>
        <dbReference type="SAM" id="MobiDB-lite"/>
    </source>
</evidence>
<sequence>MSRGWELAVVPIAVAVDGGDDEGGDVDEEETGGREPVARVSFWRFVARASSGLREGDGRGLCILLGIFHGVSRPRWSPTLSCTALTLTLLVVGYDNNNNDDDDDDDVDDDSNDDGDGDKDKDKAIKVMFSRRREFQTRIPPKTSYACKKKKKKKKKKRKKKRKMMMKQKVQTMKHKVDDGDDDGGDDVKGDRTDWLALD</sequence>
<evidence type="ECO:0000313" key="3">
    <source>
        <dbReference type="Proteomes" id="UP000479691"/>
    </source>
</evidence>